<proteinExistence type="predicted"/>
<name>A0A2U1ZVS4_9MICO</name>
<dbReference type="AlphaFoldDB" id="A0A2U1ZVS4"/>
<dbReference type="GO" id="GO:0005737">
    <property type="term" value="C:cytoplasm"/>
    <property type="evidence" value="ECO:0007669"/>
    <property type="project" value="TreeGrafter"/>
</dbReference>
<dbReference type="GO" id="GO:0016791">
    <property type="term" value="F:phosphatase activity"/>
    <property type="evidence" value="ECO:0007669"/>
    <property type="project" value="TreeGrafter"/>
</dbReference>
<dbReference type="Gene3D" id="3.40.50.1240">
    <property type="entry name" value="Phosphoglycerate mutase-like"/>
    <property type="match status" value="1"/>
</dbReference>
<dbReference type="InterPro" id="IPR029033">
    <property type="entry name" value="His_PPase_superfam"/>
</dbReference>
<reference evidence="1 2" key="1">
    <citation type="submission" date="2018-03" db="EMBL/GenBank/DDBJ databases">
        <title>Genome assembly of novel Miniimonas species PCH200.</title>
        <authorList>
            <person name="Thakur V."/>
            <person name="Kumar V."/>
            <person name="Singh D."/>
        </authorList>
    </citation>
    <scope>NUCLEOTIDE SEQUENCE [LARGE SCALE GENOMIC DNA]</scope>
    <source>
        <strain evidence="1 2">PCH200</strain>
    </source>
</reference>
<dbReference type="InterPro" id="IPR050275">
    <property type="entry name" value="PGM_Phosphatase"/>
</dbReference>
<comment type="caution">
    <text evidence="1">The sequence shown here is derived from an EMBL/GenBank/DDBJ whole genome shotgun (WGS) entry which is preliminary data.</text>
</comment>
<protein>
    <submittedName>
        <fullName evidence="1">Histidine phosphatase family protein</fullName>
    </submittedName>
</protein>
<dbReference type="CDD" id="cd07067">
    <property type="entry name" value="HP_PGM_like"/>
    <property type="match status" value="1"/>
</dbReference>
<evidence type="ECO:0000313" key="2">
    <source>
        <dbReference type="Proteomes" id="UP000245166"/>
    </source>
</evidence>
<dbReference type="Pfam" id="PF00300">
    <property type="entry name" value="His_Phos_1"/>
    <property type="match status" value="1"/>
</dbReference>
<dbReference type="PANTHER" id="PTHR48100:SF58">
    <property type="entry name" value="PE-PGRS FAMILY PROTEIN PE_PGRS11"/>
    <property type="match status" value="1"/>
</dbReference>
<dbReference type="Proteomes" id="UP000245166">
    <property type="component" value="Unassembled WGS sequence"/>
</dbReference>
<dbReference type="EMBL" id="PYHR01000002">
    <property type="protein sequence ID" value="PWD51086.1"/>
    <property type="molecule type" value="Genomic_DNA"/>
</dbReference>
<dbReference type="PANTHER" id="PTHR48100">
    <property type="entry name" value="BROAD-SPECIFICITY PHOSPHATASE YOR283W-RELATED"/>
    <property type="match status" value="1"/>
</dbReference>
<dbReference type="OrthoDB" id="9793115at2"/>
<keyword evidence="2" id="KW-1185">Reference proteome</keyword>
<gene>
    <name evidence="1" type="ORF">C8046_10945</name>
</gene>
<dbReference type="SUPFAM" id="SSF53254">
    <property type="entry name" value="Phosphoglycerate mutase-like"/>
    <property type="match status" value="1"/>
</dbReference>
<accession>A0A2U1ZVS4</accession>
<sequence>MTLLLIRHGQIEANTRHELETRIPGPELTALGEEQAAALPSLLADVPIVAIHASVMQRTQLTAAPLAEDRSLDVVVTPGLEEIDAGDLTMRSDDVSVDTYLSTALGWAAGELDRAMPGGPNGHAFFERYDAAVEAVVAAASDAGGADGGGSGVAVAFSHGAAIRTWVAGRAVNAAGSDALARALGNTGVVELELVDGEWHLVAWEGTPWTELVAPDREADPTEPDRPAR</sequence>
<evidence type="ECO:0000313" key="1">
    <source>
        <dbReference type="EMBL" id="PWD51086.1"/>
    </source>
</evidence>
<dbReference type="InterPro" id="IPR001345">
    <property type="entry name" value="PG/BPGM_mutase_AS"/>
</dbReference>
<dbReference type="SMART" id="SM00855">
    <property type="entry name" value="PGAM"/>
    <property type="match status" value="1"/>
</dbReference>
<dbReference type="InterPro" id="IPR013078">
    <property type="entry name" value="His_Pase_superF_clade-1"/>
</dbReference>
<organism evidence="1 2">
    <name type="scientific">Serinibacter arcticus</name>
    <dbReference type="NCBI Taxonomy" id="1655435"/>
    <lineage>
        <taxon>Bacteria</taxon>
        <taxon>Bacillati</taxon>
        <taxon>Actinomycetota</taxon>
        <taxon>Actinomycetes</taxon>
        <taxon>Micrococcales</taxon>
        <taxon>Beutenbergiaceae</taxon>
        <taxon>Serinibacter</taxon>
    </lineage>
</organism>
<dbReference type="PROSITE" id="PS00175">
    <property type="entry name" value="PG_MUTASE"/>
    <property type="match status" value="1"/>
</dbReference>